<keyword evidence="2" id="KW-1185">Reference proteome</keyword>
<name>A0A8S1LRT8_9CILI</name>
<gene>
    <name evidence="1" type="ORF">PSON_ATCC_30995.1.T0200145</name>
</gene>
<dbReference type="AlphaFoldDB" id="A0A8S1LRT8"/>
<comment type="caution">
    <text evidence="1">The sequence shown here is derived from an EMBL/GenBank/DDBJ whole genome shotgun (WGS) entry which is preliminary data.</text>
</comment>
<dbReference type="Proteomes" id="UP000692954">
    <property type="component" value="Unassembled WGS sequence"/>
</dbReference>
<accession>A0A8S1LRT8</accession>
<dbReference type="OrthoDB" id="277398at2759"/>
<organism evidence="1 2">
    <name type="scientific">Paramecium sonneborni</name>
    <dbReference type="NCBI Taxonomy" id="65129"/>
    <lineage>
        <taxon>Eukaryota</taxon>
        <taxon>Sar</taxon>
        <taxon>Alveolata</taxon>
        <taxon>Ciliophora</taxon>
        <taxon>Intramacronucleata</taxon>
        <taxon>Oligohymenophorea</taxon>
        <taxon>Peniculida</taxon>
        <taxon>Parameciidae</taxon>
        <taxon>Paramecium</taxon>
    </lineage>
</organism>
<reference evidence="1" key="1">
    <citation type="submission" date="2021-01" db="EMBL/GenBank/DDBJ databases">
        <authorList>
            <consortium name="Genoscope - CEA"/>
            <person name="William W."/>
        </authorList>
    </citation>
    <scope>NUCLEOTIDE SEQUENCE</scope>
</reference>
<sequence length="137" mass="16103">MQFFKPKYSAFFSEIITKKQFNKCCRYNQDQKSISPIQLRVLYETMKPMNEDYLSEIQFIKDVSKIDSISTKNCLIIQLGGGELITLEFNQNQSNETLMNISQLNQKVQKIIKKEVQAYKLIKQAELIYYELAPTQK</sequence>
<dbReference type="EMBL" id="CAJJDN010000020">
    <property type="protein sequence ID" value="CAD8065314.1"/>
    <property type="molecule type" value="Genomic_DNA"/>
</dbReference>
<proteinExistence type="predicted"/>
<protein>
    <submittedName>
        <fullName evidence="1">Uncharacterized protein</fullName>
    </submittedName>
</protein>
<evidence type="ECO:0000313" key="1">
    <source>
        <dbReference type="EMBL" id="CAD8065314.1"/>
    </source>
</evidence>
<evidence type="ECO:0000313" key="2">
    <source>
        <dbReference type="Proteomes" id="UP000692954"/>
    </source>
</evidence>